<evidence type="ECO:0000313" key="5">
    <source>
        <dbReference type="EMBL" id="GBF90704.1"/>
    </source>
</evidence>
<proteinExistence type="predicted"/>
<keyword evidence="1" id="KW-0442">Lipid degradation</keyword>
<evidence type="ECO:0000256" key="3">
    <source>
        <dbReference type="SAM" id="MobiDB-lite"/>
    </source>
</evidence>
<protein>
    <submittedName>
        <fullName evidence="5">Alpha beta hydrolase</fullName>
    </submittedName>
</protein>
<gene>
    <name evidence="5" type="ORF">Rsub_03005</name>
</gene>
<name>A0A2V0NSU8_9CHLO</name>
<evidence type="ECO:0000256" key="2">
    <source>
        <dbReference type="ARBA" id="ARBA00023098"/>
    </source>
</evidence>
<feature type="compositionally biased region" description="Basic and acidic residues" evidence="3">
    <location>
        <begin position="1"/>
        <end position="13"/>
    </location>
</feature>
<dbReference type="Gene3D" id="3.40.50.1820">
    <property type="entry name" value="alpha/beta hydrolase"/>
    <property type="match status" value="1"/>
</dbReference>
<feature type="region of interest" description="Disordered" evidence="3">
    <location>
        <begin position="1"/>
        <end position="28"/>
    </location>
</feature>
<dbReference type="FunCoup" id="A0A2V0NSU8">
    <property type="interactions" value="139"/>
</dbReference>
<keyword evidence="6" id="KW-1185">Reference proteome</keyword>
<reference evidence="5 6" key="1">
    <citation type="journal article" date="2018" name="Sci. Rep.">
        <title>Raphidocelis subcapitata (=Pseudokirchneriella subcapitata) provides an insight into genome evolution and environmental adaptations in the Sphaeropleales.</title>
        <authorList>
            <person name="Suzuki S."/>
            <person name="Yamaguchi H."/>
            <person name="Nakajima N."/>
            <person name="Kawachi M."/>
        </authorList>
    </citation>
    <scope>NUCLEOTIDE SEQUENCE [LARGE SCALE GENOMIC DNA]</scope>
    <source>
        <strain evidence="5 6">NIES-35</strain>
    </source>
</reference>
<dbReference type="EMBL" id="BDRX01000019">
    <property type="protein sequence ID" value="GBF90704.1"/>
    <property type="molecule type" value="Genomic_DNA"/>
</dbReference>
<keyword evidence="5" id="KW-0378">Hydrolase</keyword>
<dbReference type="OrthoDB" id="9974421at2759"/>
<keyword evidence="2" id="KW-0443">Lipid metabolism</keyword>
<comment type="caution">
    <text evidence="5">The sequence shown here is derived from an EMBL/GenBank/DDBJ whole genome shotgun (WGS) entry which is preliminary data.</text>
</comment>
<dbReference type="SUPFAM" id="SSF53474">
    <property type="entry name" value="alpha/beta-Hydrolases"/>
    <property type="match status" value="1"/>
</dbReference>
<dbReference type="InterPro" id="IPR000073">
    <property type="entry name" value="AB_hydrolase_1"/>
</dbReference>
<organism evidence="5 6">
    <name type="scientific">Raphidocelis subcapitata</name>
    <dbReference type="NCBI Taxonomy" id="307507"/>
    <lineage>
        <taxon>Eukaryota</taxon>
        <taxon>Viridiplantae</taxon>
        <taxon>Chlorophyta</taxon>
        <taxon>core chlorophytes</taxon>
        <taxon>Chlorophyceae</taxon>
        <taxon>CS clade</taxon>
        <taxon>Sphaeropleales</taxon>
        <taxon>Selenastraceae</taxon>
        <taxon>Raphidocelis</taxon>
    </lineage>
</organism>
<dbReference type="Pfam" id="PF00561">
    <property type="entry name" value="Abhydrolase_1"/>
    <property type="match status" value="1"/>
</dbReference>
<evidence type="ECO:0000313" key="6">
    <source>
        <dbReference type="Proteomes" id="UP000247498"/>
    </source>
</evidence>
<evidence type="ECO:0000256" key="1">
    <source>
        <dbReference type="ARBA" id="ARBA00022963"/>
    </source>
</evidence>
<dbReference type="AlphaFoldDB" id="A0A2V0NSU8"/>
<dbReference type="GO" id="GO:0016042">
    <property type="term" value="P:lipid catabolic process"/>
    <property type="evidence" value="ECO:0007669"/>
    <property type="project" value="UniProtKB-KW"/>
</dbReference>
<dbReference type="PANTHER" id="PTHR11005">
    <property type="entry name" value="LYSOSOMAL ACID LIPASE-RELATED"/>
    <property type="match status" value="1"/>
</dbReference>
<sequence length="513" mass="53406">MKEEPRYAEDRVAGDWALPSGPSRSDASETGCFCSDLEYTVNDQRSPFSSFSFNFADGGGSYDARGLPGACCGASTAGSSTLTSGSSGSVSAGPGSCLTSSSLVRFLWPVKKRSYAVRAADGVRLHATRARCAAAAAARPRGHPVLLIPGLASSSEATWDITPELSLVDHLARQGFDVWAVDLRGNGKSGAPRMLPLSEGWCVDDHLFQDLPALVDMIVRETGSQQLHWIGHSMGGMLATGAMSLQGALSRHVRSVVMLGSGCFGAGSWHSVLRPFVSVLCWPGFHGVLAGAIVGPLVRTHALSLVESAFYWRSNTELSVASKLLRTCFRFIPRGLVSQFMNSMNSPQGLTSADGSFRYCEPKALRHARTPVLGITGDWDLFCPPPGGLRTVQQFGGEHRRFVFLGPAYGTAKSHYGHFDVIMGKNAREEVWPHITAFLAEHDAPDVSAGLSAASSLSMSAFSEASSAAAAAPPAPPGEAAAAAAAAAVAKAAAAQAAAVAAAAAAAGGKVVA</sequence>
<dbReference type="InterPro" id="IPR029058">
    <property type="entry name" value="AB_hydrolase_fold"/>
</dbReference>
<evidence type="ECO:0000259" key="4">
    <source>
        <dbReference type="Pfam" id="PF00561"/>
    </source>
</evidence>
<dbReference type="GO" id="GO:0016787">
    <property type="term" value="F:hydrolase activity"/>
    <property type="evidence" value="ECO:0007669"/>
    <property type="project" value="UniProtKB-KW"/>
</dbReference>
<accession>A0A2V0NSU8</accession>
<dbReference type="InParanoid" id="A0A2V0NSU8"/>
<dbReference type="Proteomes" id="UP000247498">
    <property type="component" value="Unassembled WGS sequence"/>
</dbReference>
<feature type="domain" description="AB hydrolase-1" evidence="4">
    <location>
        <begin position="144"/>
        <end position="261"/>
    </location>
</feature>